<comment type="subcellular location">
    <subcellularLocation>
        <location evidence="2 9">Cytoplasm</location>
    </subcellularLocation>
    <subcellularLocation>
        <location evidence="1 9">Nucleus</location>
    </subcellularLocation>
</comment>
<evidence type="ECO:0000256" key="3">
    <source>
        <dbReference type="ARBA" id="ARBA00007682"/>
    </source>
</evidence>
<evidence type="ECO:0000256" key="9">
    <source>
        <dbReference type="PIRNR" id="PIRNR005290"/>
    </source>
</evidence>
<dbReference type="EMBL" id="GL832991">
    <property type="protein sequence ID" value="EGD80142.1"/>
    <property type="molecule type" value="Genomic_DNA"/>
</dbReference>
<evidence type="ECO:0000313" key="13">
    <source>
        <dbReference type="EMBL" id="EGD80142.1"/>
    </source>
</evidence>
<keyword evidence="14" id="KW-1185">Reference proteome</keyword>
<dbReference type="PIRSF" id="PIRSF005290">
    <property type="entry name" value="NOT_su_3_5"/>
    <property type="match status" value="1"/>
</dbReference>
<dbReference type="Gene3D" id="2.30.30.1020">
    <property type="entry name" value="CCR4-NOT complex subunit 2/3/5, C-terminal domain"/>
    <property type="match status" value="2"/>
</dbReference>
<keyword evidence="5 9" id="KW-0678">Repressor</keyword>
<evidence type="ECO:0000256" key="11">
    <source>
        <dbReference type="SAM" id="MobiDB-lite"/>
    </source>
</evidence>
<dbReference type="RefSeq" id="XP_004988204.1">
    <property type="nucleotide sequence ID" value="XM_004988147.1"/>
</dbReference>
<gene>
    <name evidence="13" type="ORF">PTSG_13104</name>
</gene>
<dbReference type="PANTHER" id="PTHR23326">
    <property type="entry name" value="CCR4 NOT-RELATED"/>
    <property type="match status" value="1"/>
</dbReference>
<dbReference type="InterPro" id="IPR007207">
    <property type="entry name" value="Not_N"/>
</dbReference>
<evidence type="ECO:0000256" key="6">
    <source>
        <dbReference type="ARBA" id="ARBA00023015"/>
    </source>
</evidence>
<evidence type="ECO:0000256" key="8">
    <source>
        <dbReference type="ARBA" id="ARBA00023242"/>
    </source>
</evidence>
<keyword evidence="4 9" id="KW-0963">Cytoplasm</keyword>
<dbReference type="InterPro" id="IPR012270">
    <property type="entry name" value="CCR4-NOT_su3/5"/>
</dbReference>
<dbReference type="STRING" id="946362.F2URH3"/>
<dbReference type="FunCoup" id="F2URH3">
    <property type="interactions" value="831"/>
</dbReference>
<protein>
    <recommendedName>
        <fullName evidence="12">CCR4-Not complex component Not N-terminal domain-containing protein</fullName>
    </recommendedName>
</protein>
<reference evidence="13" key="1">
    <citation type="submission" date="2009-08" db="EMBL/GenBank/DDBJ databases">
        <title>Annotation of Salpingoeca rosetta.</title>
        <authorList>
            <consortium name="The Broad Institute Genome Sequencing Platform"/>
            <person name="Russ C."/>
            <person name="Cuomo C."/>
            <person name="Burger G."/>
            <person name="Gray M.W."/>
            <person name="Holland P.W.H."/>
            <person name="King N."/>
            <person name="Lang F.B.F."/>
            <person name="Roger A.J."/>
            <person name="Ruiz-Trillo I."/>
            <person name="Young S.K."/>
            <person name="Zeng Q."/>
            <person name="Gargeya S."/>
            <person name="Alvarado L."/>
            <person name="Berlin A."/>
            <person name="Chapman S.B."/>
            <person name="Chen Z."/>
            <person name="Freedman E."/>
            <person name="Gellesch M."/>
            <person name="Goldberg J."/>
            <person name="Griggs A."/>
            <person name="Gujja S."/>
            <person name="Heilman E."/>
            <person name="Heiman D."/>
            <person name="Howarth C."/>
            <person name="Mehta T."/>
            <person name="Neiman D."/>
            <person name="Pearson M."/>
            <person name="Roberts A."/>
            <person name="Saif S."/>
            <person name="Shea T."/>
            <person name="Shenoy N."/>
            <person name="Sisk P."/>
            <person name="Stolte C."/>
            <person name="Sykes S."/>
            <person name="White J."/>
            <person name="Yandava C."/>
            <person name="Haas B."/>
            <person name="Nusbaum C."/>
            <person name="Birren B."/>
        </authorList>
    </citation>
    <scope>NUCLEOTIDE SEQUENCE [LARGE SCALE GENOMIC DNA]</scope>
    <source>
        <strain evidence="13">ATCC 50818</strain>
    </source>
</reference>
<evidence type="ECO:0000256" key="1">
    <source>
        <dbReference type="ARBA" id="ARBA00004123"/>
    </source>
</evidence>
<dbReference type="OrthoDB" id="293823at2759"/>
<feature type="compositionally biased region" description="Low complexity" evidence="11">
    <location>
        <begin position="271"/>
        <end position="283"/>
    </location>
</feature>
<feature type="compositionally biased region" description="Polar residues" evidence="11">
    <location>
        <begin position="292"/>
        <end position="301"/>
    </location>
</feature>
<dbReference type="OMA" id="IEVRMER"/>
<dbReference type="GO" id="GO:0006355">
    <property type="term" value="P:regulation of DNA-templated transcription"/>
    <property type="evidence" value="ECO:0007669"/>
    <property type="project" value="InterPro"/>
</dbReference>
<keyword evidence="6 9" id="KW-0805">Transcription regulation</keyword>
<evidence type="ECO:0000256" key="5">
    <source>
        <dbReference type="ARBA" id="ARBA00022491"/>
    </source>
</evidence>
<evidence type="ECO:0000256" key="2">
    <source>
        <dbReference type="ARBA" id="ARBA00004496"/>
    </source>
</evidence>
<feature type="compositionally biased region" description="Low complexity" evidence="11">
    <location>
        <begin position="302"/>
        <end position="395"/>
    </location>
</feature>
<feature type="coiled-coil region" evidence="10">
    <location>
        <begin position="4"/>
        <end position="98"/>
    </location>
</feature>
<dbReference type="AlphaFoldDB" id="F2URH3"/>
<evidence type="ECO:0000256" key="7">
    <source>
        <dbReference type="ARBA" id="ARBA00023163"/>
    </source>
</evidence>
<evidence type="ECO:0000313" key="14">
    <source>
        <dbReference type="Proteomes" id="UP000007799"/>
    </source>
</evidence>
<dbReference type="eggNOG" id="KOG2150">
    <property type="taxonomic scope" value="Eukaryota"/>
</dbReference>
<feature type="region of interest" description="Disordered" evidence="11">
    <location>
        <begin position="552"/>
        <end position="592"/>
    </location>
</feature>
<feature type="domain" description="CCR4-Not complex component Not N-terminal" evidence="12">
    <location>
        <begin position="4"/>
        <end position="227"/>
    </location>
</feature>
<dbReference type="InterPro" id="IPR038635">
    <property type="entry name" value="CCR4-NOT_su2/3/5_C_sf"/>
</dbReference>
<feature type="compositionally biased region" description="Low complexity" evidence="11">
    <location>
        <begin position="563"/>
        <end position="576"/>
    </location>
</feature>
<dbReference type="GO" id="GO:0005634">
    <property type="term" value="C:nucleus"/>
    <property type="evidence" value="ECO:0007669"/>
    <property type="project" value="UniProtKB-SubCell"/>
</dbReference>
<name>F2URH3_SALR5</name>
<dbReference type="Proteomes" id="UP000007799">
    <property type="component" value="Unassembled WGS sequence"/>
</dbReference>
<organism evidence="14">
    <name type="scientific">Salpingoeca rosetta (strain ATCC 50818 / BSB-021)</name>
    <dbReference type="NCBI Taxonomy" id="946362"/>
    <lineage>
        <taxon>Eukaryota</taxon>
        <taxon>Choanoflagellata</taxon>
        <taxon>Craspedida</taxon>
        <taxon>Salpingoecidae</taxon>
        <taxon>Salpingoeca</taxon>
    </lineage>
</organism>
<dbReference type="GeneID" id="16068731"/>
<sequence length="592" mass="65750">MAGARKLQGEIDKCVKAVNELSDQFDFTWEKAENATNSNQKDKFEAELKKLIKKLQKFRDQIKTWLTSSDAKTQEKMLKEYRRKIEVRMERYRDLERDAKTKAYSKEGLDRQARLDPEEQEKKDMQDWINKTMDELRVRIDLLEASLVAKGKRKKASLSDDEVENRKFWIQSHKIHISRLELLLKLLDNDSVPAAQIEPLQDEFETYFDENENSDFYETDWFYEDLEEFLRDNGMPGALEPPEIPLEPEPPKEEDKKKDKKKKKKKEKKSTSTAASEKSTPKTAPSAPAGAVTTSNGNGSNKVAATPTKAKPATATATATAAAGGKGKAVPGTPAKGSKGGPTAAASTPTKPAPASTSSSTTTAAAAAAAAGGKTATTAATTKSSSSSSSSAAPGARGGVVLPPSPSKGPALPRQSSAPAASPAKAAPAINFAAAARRRLMLGRLRPNHLARQQHPAHRQLRDVEDFLTITGGSYRPEMPRQGPIHYPTLPLNLFETTEIYSKLLDTTLFFIFYHRPEQSEAFEIGNYRYFDFAHWVEKELSSFRFEYEHLERSVPPTPAQPQSQQQQQQQQQQQRSRSRNDASQPQSKIRT</sequence>
<dbReference type="KEGG" id="sre:PTSG_13104"/>
<dbReference type="Pfam" id="PF04065">
    <property type="entry name" value="Not3"/>
    <property type="match status" value="1"/>
</dbReference>
<dbReference type="InterPro" id="IPR040168">
    <property type="entry name" value="Not2/3/5"/>
</dbReference>
<feature type="compositionally biased region" description="Basic residues" evidence="11">
    <location>
        <begin position="258"/>
        <end position="268"/>
    </location>
</feature>
<keyword evidence="8 9" id="KW-0539">Nucleus</keyword>
<feature type="compositionally biased region" description="Low complexity" evidence="11">
    <location>
        <begin position="410"/>
        <end position="426"/>
    </location>
</feature>
<evidence type="ECO:0000256" key="10">
    <source>
        <dbReference type="SAM" id="Coils"/>
    </source>
</evidence>
<keyword evidence="10" id="KW-0175">Coiled coil</keyword>
<feature type="region of interest" description="Disordered" evidence="11">
    <location>
        <begin position="232"/>
        <end position="426"/>
    </location>
</feature>
<dbReference type="GO" id="GO:0000932">
    <property type="term" value="C:P-body"/>
    <property type="evidence" value="ECO:0007669"/>
    <property type="project" value="UniProtKB-UniRule"/>
</dbReference>
<evidence type="ECO:0000256" key="4">
    <source>
        <dbReference type="ARBA" id="ARBA00022490"/>
    </source>
</evidence>
<evidence type="ECO:0000259" key="12">
    <source>
        <dbReference type="Pfam" id="PF04065"/>
    </source>
</evidence>
<keyword evidence="7 9" id="KW-0804">Transcription</keyword>
<proteinExistence type="inferred from homology"/>
<dbReference type="GO" id="GO:0030015">
    <property type="term" value="C:CCR4-NOT core complex"/>
    <property type="evidence" value="ECO:0007669"/>
    <property type="project" value="UniProtKB-UniRule"/>
</dbReference>
<feature type="compositionally biased region" description="Polar residues" evidence="11">
    <location>
        <begin position="582"/>
        <end position="592"/>
    </location>
</feature>
<accession>F2URH3</accession>
<comment type="similarity">
    <text evidence="3 9">Belongs to the CNOT2/3/5 family.</text>
</comment>
<dbReference type="InParanoid" id="F2URH3"/>